<feature type="compositionally biased region" description="Low complexity" evidence="1">
    <location>
        <begin position="144"/>
        <end position="172"/>
    </location>
</feature>
<dbReference type="InterPro" id="IPR003162">
    <property type="entry name" value="TFIID-31"/>
</dbReference>
<reference evidence="2" key="1">
    <citation type="submission" date="2025-05" db="UniProtKB">
        <authorList>
            <consortium name="RefSeq"/>
        </authorList>
    </citation>
    <scope>NUCLEOTIDE SEQUENCE [LARGE SCALE GENOMIC DNA]</scope>
</reference>
<dbReference type="Proteomes" id="UP001652628">
    <property type="component" value="Chromosome 2L"/>
</dbReference>
<evidence type="ECO:0000313" key="2">
    <source>
        <dbReference type="Proteomes" id="UP001652628"/>
    </source>
</evidence>
<dbReference type="InterPro" id="IPR009072">
    <property type="entry name" value="Histone-fold"/>
</dbReference>
<organism evidence="2 3">
    <name type="scientific">Drosophila suzukii</name>
    <name type="common">Spotted-wing drosophila fruit fly</name>
    <dbReference type="NCBI Taxonomy" id="28584"/>
    <lineage>
        <taxon>Eukaryota</taxon>
        <taxon>Metazoa</taxon>
        <taxon>Ecdysozoa</taxon>
        <taxon>Arthropoda</taxon>
        <taxon>Hexapoda</taxon>
        <taxon>Insecta</taxon>
        <taxon>Pterygota</taxon>
        <taxon>Neoptera</taxon>
        <taxon>Endopterygota</taxon>
        <taxon>Diptera</taxon>
        <taxon>Brachycera</taxon>
        <taxon>Muscomorpha</taxon>
        <taxon>Ephydroidea</taxon>
        <taxon>Drosophilidae</taxon>
        <taxon>Drosophila</taxon>
        <taxon>Sophophora</taxon>
    </lineage>
</organism>
<dbReference type="RefSeq" id="XP_065724915.2">
    <property type="nucleotide sequence ID" value="XM_065868843.2"/>
</dbReference>
<dbReference type="GO" id="GO:0046982">
    <property type="term" value="F:protein heterodimerization activity"/>
    <property type="evidence" value="ECO:0007669"/>
    <property type="project" value="InterPro"/>
</dbReference>
<feature type="compositionally biased region" description="Low complexity" evidence="1">
    <location>
        <begin position="182"/>
        <end position="194"/>
    </location>
</feature>
<dbReference type="Gene3D" id="1.10.20.10">
    <property type="entry name" value="Histone, subunit A"/>
    <property type="match status" value="1"/>
</dbReference>
<dbReference type="GO" id="GO:0006352">
    <property type="term" value="P:DNA-templated transcription initiation"/>
    <property type="evidence" value="ECO:0007669"/>
    <property type="project" value="InterPro"/>
</dbReference>
<gene>
    <name evidence="3" type="primary">LOC136117819</name>
</gene>
<sequence>MDKKTNYKLCERNVDLLNDLEFVDKLVKDLGLEAEPQARGVILDMAYTLARDKLVEAKRFATLANRSTVSAEDLKMAQLERTDELKGESGQQAQKVLAPNQESPPMPSTSRGLSLPTRRHCQVGKMANLKDKGFDQAQTKPKTGGPSKPLALGAALSGASSSSSRSVLPVASFLPEDSEILSSVPSSSTSAAGPPGAGPPVFKKPRIPK</sequence>
<proteinExistence type="predicted"/>
<reference evidence="3" key="2">
    <citation type="submission" date="2025-08" db="UniProtKB">
        <authorList>
            <consortium name="RefSeq"/>
        </authorList>
    </citation>
    <scope>IDENTIFICATION</scope>
</reference>
<feature type="region of interest" description="Disordered" evidence="1">
    <location>
        <begin position="128"/>
        <end position="209"/>
    </location>
</feature>
<evidence type="ECO:0000256" key="1">
    <source>
        <dbReference type="SAM" id="MobiDB-lite"/>
    </source>
</evidence>
<name>A0AB40DMS2_DROSZ</name>
<accession>A0AB40DMS2</accession>
<evidence type="ECO:0000313" key="3">
    <source>
        <dbReference type="RefSeq" id="XP_065724915.2"/>
    </source>
</evidence>
<keyword evidence="2" id="KW-1185">Reference proteome</keyword>
<feature type="region of interest" description="Disordered" evidence="1">
    <location>
        <begin position="82"/>
        <end position="116"/>
    </location>
</feature>
<dbReference type="SUPFAM" id="SSF47113">
    <property type="entry name" value="Histone-fold"/>
    <property type="match status" value="1"/>
</dbReference>
<dbReference type="AlphaFoldDB" id="A0AB40DMS2"/>
<dbReference type="GeneID" id="136117819"/>
<dbReference type="Pfam" id="PF02291">
    <property type="entry name" value="TFIID-31kDa"/>
    <property type="match status" value="1"/>
</dbReference>
<feature type="compositionally biased region" description="Polar residues" evidence="1">
    <location>
        <begin position="89"/>
        <end position="101"/>
    </location>
</feature>
<protein>
    <submittedName>
        <fullName evidence="3">Transcription initiation factor TFIID subunit 9B-like</fullName>
    </submittedName>
</protein>